<protein>
    <submittedName>
        <fullName evidence="2">Uncharacterized protein</fullName>
    </submittedName>
</protein>
<proteinExistence type="predicted"/>
<accession>C5FEY9</accession>
<feature type="compositionally biased region" description="Low complexity" evidence="1">
    <location>
        <begin position="392"/>
        <end position="401"/>
    </location>
</feature>
<feature type="region of interest" description="Disordered" evidence="1">
    <location>
        <begin position="513"/>
        <end position="593"/>
    </location>
</feature>
<dbReference type="VEuPathDB" id="FungiDB:MCYG_01171"/>
<dbReference type="GeneID" id="9228608"/>
<dbReference type="AlphaFoldDB" id="C5FEY9"/>
<feature type="region of interest" description="Disordered" evidence="1">
    <location>
        <begin position="373"/>
        <end position="407"/>
    </location>
</feature>
<dbReference type="eggNOG" id="ENOG502RPXQ">
    <property type="taxonomic scope" value="Eukaryota"/>
</dbReference>
<evidence type="ECO:0000256" key="1">
    <source>
        <dbReference type="SAM" id="MobiDB-lite"/>
    </source>
</evidence>
<sequence length="685" mass="75440">MVSIFCPWRRRQKKVSPRDSSSDQSARSRSLPPAFEPITYTPLDPAGEEQQMLDAIFSSAGISASNEDTRGRRPLELDGAISRMHSKSGRIRLGSIGGRLHKRFARDGRLPTPDPPPEERVSMCDSGIASLENKALPDILDSGNSSDVAYDSDAHKLLTPQITARLKSASPANRTILETFCSTPVRNNIPSPPMEQFRLGLDGTPAGERGSQSTEVDVPQQAANADDPCQRPSPAEHPDSRENMSVQPIDRGSDLMTPQKTHLTKAACSNVDDDFRKTPTLTPSDLGASGKPDKEISPLSLADSPESVQIHVTAPATGTPQDVSQSASPHPDVTQIRRNVGTSVYSSPASDPPEFESNFEPCPVVETPGCQVKRSLTSSRVSPENVRKQRGPAASRPRAPSIATQRDSNSIFRRSRFIEDLDDVFTLKFETHEHQKENVPEKRNKGRRCSDGWLSGGKRVGYGYNFPQRERYPRLSCSEGSADERYRSVARLQSIRNGARLDYRLPIQDFKRITRPLDGPGPGKTSTESGYVTSQAAPSYQSDMDRTDQPSKVTSAFASLAKKVRKHRRDESDYTATSSHSDPSHGLEPFPQRYPEADLELPVGFDPARRDMGSSAYNRNPATVKLVKALQRSSSLAAEHSNQCQMVYDEITGGYSDEDDDNVLPEPMTAEVWSRLYDDCLETTD</sequence>
<feature type="compositionally biased region" description="Polar residues" evidence="1">
    <location>
        <begin position="316"/>
        <end position="328"/>
    </location>
</feature>
<dbReference type="Proteomes" id="UP000002035">
    <property type="component" value="Unassembled WGS sequence"/>
</dbReference>
<dbReference type="EMBL" id="DS995701">
    <property type="protein sequence ID" value="EEQ28283.1"/>
    <property type="molecule type" value="Genomic_DNA"/>
</dbReference>
<evidence type="ECO:0000313" key="3">
    <source>
        <dbReference type="Proteomes" id="UP000002035"/>
    </source>
</evidence>
<feature type="region of interest" description="Disordered" evidence="1">
    <location>
        <begin position="187"/>
        <end position="338"/>
    </location>
</feature>
<dbReference type="RefSeq" id="XP_002851067.1">
    <property type="nucleotide sequence ID" value="XM_002851021.1"/>
</dbReference>
<keyword evidence="3" id="KW-1185">Reference proteome</keyword>
<name>C5FEY9_ARTOC</name>
<feature type="region of interest" description="Disordered" evidence="1">
    <location>
        <begin position="1"/>
        <end position="50"/>
    </location>
</feature>
<dbReference type="OrthoDB" id="4226789at2759"/>
<dbReference type="OMA" id="RYPRLSC"/>
<gene>
    <name evidence="2" type="ORF">MCYG_01171</name>
</gene>
<dbReference type="HOGENOM" id="CLU_428407_0_0_1"/>
<organism evidence="2 3">
    <name type="scientific">Arthroderma otae (strain ATCC MYA-4605 / CBS 113480)</name>
    <name type="common">Microsporum canis</name>
    <dbReference type="NCBI Taxonomy" id="554155"/>
    <lineage>
        <taxon>Eukaryota</taxon>
        <taxon>Fungi</taxon>
        <taxon>Dikarya</taxon>
        <taxon>Ascomycota</taxon>
        <taxon>Pezizomycotina</taxon>
        <taxon>Eurotiomycetes</taxon>
        <taxon>Eurotiomycetidae</taxon>
        <taxon>Onygenales</taxon>
        <taxon>Arthrodermataceae</taxon>
        <taxon>Microsporum</taxon>
    </lineage>
</organism>
<feature type="compositionally biased region" description="Polar residues" evidence="1">
    <location>
        <begin position="524"/>
        <end position="542"/>
    </location>
</feature>
<evidence type="ECO:0000313" key="2">
    <source>
        <dbReference type="EMBL" id="EEQ28283.1"/>
    </source>
</evidence>
<reference evidence="3" key="1">
    <citation type="journal article" date="2012" name="MBio">
        <title>Comparative genome analysis of Trichophyton rubrum and related dermatophytes reveals candidate genes involved in infection.</title>
        <authorList>
            <person name="Martinez D.A."/>
            <person name="Oliver B.G."/>
            <person name="Graeser Y."/>
            <person name="Goldberg J.M."/>
            <person name="Li W."/>
            <person name="Martinez-Rossi N.M."/>
            <person name="Monod M."/>
            <person name="Shelest E."/>
            <person name="Barton R.C."/>
            <person name="Birch E."/>
            <person name="Brakhage A.A."/>
            <person name="Chen Z."/>
            <person name="Gurr S.J."/>
            <person name="Heiman D."/>
            <person name="Heitman J."/>
            <person name="Kosti I."/>
            <person name="Rossi A."/>
            <person name="Saif S."/>
            <person name="Samalova M."/>
            <person name="Saunders C.W."/>
            <person name="Shea T."/>
            <person name="Summerbell R.C."/>
            <person name="Xu J."/>
            <person name="Young S."/>
            <person name="Zeng Q."/>
            <person name="Birren B.W."/>
            <person name="Cuomo C.A."/>
            <person name="White T.C."/>
        </authorList>
    </citation>
    <scope>NUCLEOTIDE SEQUENCE [LARGE SCALE GENOMIC DNA]</scope>
    <source>
        <strain evidence="3">ATCC MYA-4605 / CBS 113480</strain>
    </source>
</reference>